<feature type="domain" description="Methyltransferase" evidence="1">
    <location>
        <begin position="123"/>
        <end position="214"/>
    </location>
</feature>
<dbReference type="Proteomes" id="UP000192491">
    <property type="component" value="Unassembled WGS sequence"/>
</dbReference>
<evidence type="ECO:0000313" key="2">
    <source>
        <dbReference type="EMBL" id="OQX02904.1"/>
    </source>
</evidence>
<dbReference type="InterPro" id="IPR041698">
    <property type="entry name" value="Methyltransf_25"/>
</dbReference>
<dbReference type="Gene3D" id="3.40.250.10">
    <property type="entry name" value="Rhodanese-like domain"/>
    <property type="match status" value="1"/>
</dbReference>
<organism evidence="2 3">
    <name type="scientific">Thiothrix lacustris</name>
    <dbReference type="NCBI Taxonomy" id="525917"/>
    <lineage>
        <taxon>Bacteria</taxon>
        <taxon>Pseudomonadati</taxon>
        <taxon>Pseudomonadota</taxon>
        <taxon>Gammaproteobacteria</taxon>
        <taxon>Thiotrichales</taxon>
        <taxon>Thiotrichaceae</taxon>
        <taxon>Thiothrix</taxon>
    </lineage>
</organism>
<dbReference type="GO" id="GO:0008168">
    <property type="term" value="F:methyltransferase activity"/>
    <property type="evidence" value="ECO:0007669"/>
    <property type="project" value="UniProtKB-KW"/>
</dbReference>
<dbReference type="Pfam" id="PF13649">
    <property type="entry name" value="Methyltransf_25"/>
    <property type="match status" value="1"/>
</dbReference>
<dbReference type="SUPFAM" id="SSF53335">
    <property type="entry name" value="S-adenosyl-L-methionine-dependent methyltransferases"/>
    <property type="match status" value="1"/>
</dbReference>
<dbReference type="InterPro" id="IPR029063">
    <property type="entry name" value="SAM-dependent_MTases_sf"/>
</dbReference>
<dbReference type="PANTHER" id="PTHR43591:SF110">
    <property type="entry name" value="RHODANESE DOMAIN-CONTAINING PROTEIN"/>
    <property type="match status" value="1"/>
</dbReference>
<dbReference type="SUPFAM" id="SSF52821">
    <property type="entry name" value="Rhodanese/Cell cycle control phosphatase"/>
    <property type="match status" value="1"/>
</dbReference>
<proteinExistence type="predicted"/>
<dbReference type="PANTHER" id="PTHR43591">
    <property type="entry name" value="METHYLTRANSFERASE"/>
    <property type="match status" value="1"/>
</dbReference>
<dbReference type="GO" id="GO:0032259">
    <property type="term" value="P:methylation"/>
    <property type="evidence" value="ECO:0007669"/>
    <property type="project" value="UniProtKB-KW"/>
</dbReference>
<evidence type="ECO:0000313" key="3">
    <source>
        <dbReference type="Proteomes" id="UP000192491"/>
    </source>
</evidence>
<reference evidence="2 3" key="1">
    <citation type="submission" date="2017-01" db="EMBL/GenBank/DDBJ databases">
        <title>Novel large sulfur bacteria in the metagenomes of groundwater-fed chemosynthetic microbial mats in the Lake Huron basin.</title>
        <authorList>
            <person name="Sharrar A.M."/>
            <person name="Flood B.E."/>
            <person name="Bailey J.V."/>
            <person name="Jones D.S."/>
            <person name="Biddanda B."/>
            <person name="Ruberg S.A."/>
            <person name="Marcus D.N."/>
            <person name="Dick G.J."/>
        </authorList>
    </citation>
    <scope>NUCLEOTIDE SEQUENCE [LARGE SCALE GENOMIC DNA]</scope>
    <source>
        <strain evidence="2">A8</strain>
    </source>
</reference>
<sequence length="274" mass="30564">MVQDAVLDCRSLVEFSQGHCRGACCIPAVELAGRMHELPKTSVPLQLYGTSADLLTASEFLAAKGYQVTRQNLWTPVLETALKASQQWESGVQSQRLWEPAPLLVRFVQEFMPQLKLQPGQGLDIGCGAGRDAVYLAMHGWQMTGIDYLPGALQRARQLATGQQTALNTLEVDLETGKDPFTAFATGQFELICVARYLHRPLFPWIKRILKPGGVLIYQTFMQGAEQFGSPRNPNFLLKPKELAQIFAGSEIWLDEVEYLDDGRPVSAFICRYE</sequence>
<protein>
    <submittedName>
        <fullName evidence="2">Methyltransferase type 11</fullName>
    </submittedName>
</protein>
<name>A0A1Y1QD12_9GAMM</name>
<keyword evidence="2" id="KW-0489">Methyltransferase</keyword>
<comment type="caution">
    <text evidence="2">The sequence shown here is derived from an EMBL/GenBank/DDBJ whole genome shotgun (WGS) entry which is preliminary data.</text>
</comment>
<gene>
    <name evidence="2" type="ORF">BWK73_41165</name>
</gene>
<dbReference type="Gene3D" id="3.40.50.150">
    <property type="entry name" value="Vaccinia Virus protein VP39"/>
    <property type="match status" value="1"/>
</dbReference>
<evidence type="ECO:0000259" key="1">
    <source>
        <dbReference type="Pfam" id="PF13649"/>
    </source>
</evidence>
<accession>A0A1Y1QD12</accession>
<dbReference type="InterPro" id="IPR036873">
    <property type="entry name" value="Rhodanese-like_dom_sf"/>
</dbReference>
<dbReference type="AlphaFoldDB" id="A0A1Y1QD12"/>
<dbReference type="CDD" id="cd02440">
    <property type="entry name" value="AdoMet_MTases"/>
    <property type="match status" value="1"/>
</dbReference>
<keyword evidence="2" id="KW-0808">Transferase</keyword>
<dbReference type="EMBL" id="MTEJ01000447">
    <property type="protein sequence ID" value="OQX02904.1"/>
    <property type="molecule type" value="Genomic_DNA"/>
</dbReference>